<comment type="caution">
    <text evidence="2">The sequence shown here is derived from an EMBL/GenBank/DDBJ whole genome shotgun (WGS) entry which is preliminary data.</text>
</comment>
<proteinExistence type="predicted"/>
<reference evidence="2 3" key="1">
    <citation type="submission" date="2019-07" db="EMBL/GenBank/DDBJ databases">
        <title>Genomes of Cafeteria roenbergensis.</title>
        <authorList>
            <person name="Fischer M.G."/>
            <person name="Hackl T."/>
            <person name="Roman M."/>
        </authorList>
    </citation>
    <scope>NUCLEOTIDE SEQUENCE [LARGE SCALE GENOMIC DNA]</scope>
    <source>
        <strain evidence="2 3">BVI</strain>
    </source>
</reference>
<evidence type="ECO:0000313" key="2">
    <source>
        <dbReference type="EMBL" id="KAA0155873.1"/>
    </source>
</evidence>
<evidence type="ECO:0000313" key="3">
    <source>
        <dbReference type="Proteomes" id="UP000323011"/>
    </source>
</evidence>
<feature type="compositionally biased region" description="Polar residues" evidence="1">
    <location>
        <begin position="1"/>
        <end position="14"/>
    </location>
</feature>
<organism evidence="2 3">
    <name type="scientific">Cafeteria roenbergensis</name>
    <name type="common">Marine flagellate</name>
    <dbReference type="NCBI Taxonomy" id="33653"/>
    <lineage>
        <taxon>Eukaryota</taxon>
        <taxon>Sar</taxon>
        <taxon>Stramenopiles</taxon>
        <taxon>Bigyra</taxon>
        <taxon>Opalozoa</taxon>
        <taxon>Bicosoecida</taxon>
        <taxon>Cafeteriaceae</taxon>
        <taxon>Cafeteria</taxon>
    </lineage>
</organism>
<feature type="region of interest" description="Disordered" evidence="1">
    <location>
        <begin position="278"/>
        <end position="328"/>
    </location>
</feature>
<feature type="compositionally biased region" description="Low complexity" evidence="1">
    <location>
        <begin position="287"/>
        <end position="298"/>
    </location>
</feature>
<dbReference type="EMBL" id="VLTN01000005">
    <property type="protein sequence ID" value="KAA0155873.1"/>
    <property type="molecule type" value="Genomic_DNA"/>
</dbReference>
<feature type="region of interest" description="Disordered" evidence="1">
    <location>
        <begin position="1"/>
        <end position="47"/>
    </location>
</feature>
<sequence length="429" mass="44089">MEFSCKTTSLSPSRAQPPAREAGPGSHLSFEPRSSADPTAPGGDLPEEVFQTWVTSGRVQDSSTPQQMSLSLSAAAARALSRAADPGLRTAERVPAPDEAGGDVGHLFRVVLLRGDLKVIEAWDAVACDYAPLQLPQSTFSFHRLPAGRVQVEMKRKHLPPSKNHGDVFFRLAVQLLVDVDGARPVAASSAFRIFSKQSTAGPRPEPKRRRNPAPTKPFVAPFAPCDGAVLAALHAGAPQAAAAAAAAAAPCAGLAAAPAAASAAAPVTVTVTASAAAAPVDHESARTPPVDAAVAARAPKRRRESTASGFADLGLPTSAERDGDARKWGPLVDEDCWSEDLTSSDSALSPLGRGYSSGSGSIGHADVAVDCEPAPVRPRLASASAVAMPVELPPPYHPDLTCGAGFTACAPGPGVPMHGVTVAEAFTW</sequence>
<name>A0A5A8CRZ3_CAFRO</name>
<gene>
    <name evidence="2" type="ORF">FNF29_01292</name>
</gene>
<keyword evidence="3" id="KW-1185">Reference proteome</keyword>
<feature type="region of interest" description="Disordered" evidence="1">
    <location>
        <begin position="197"/>
        <end position="219"/>
    </location>
</feature>
<evidence type="ECO:0000256" key="1">
    <source>
        <dbReference type="SAM" id="MobiDB-lite"/>
    </source>
</evidence>
<protein>
    <submittedName>
        <fullName evidence="2">Uncharacterized protein</fullName>
    </submittedName>
</protein>
<accession>A0A5A8CRZ3</accession>
<dbReference type="Proteomes" id="UP000323011">
    <property type="component" value="Unassembled WGS sequence"/>
</dbReference>
<dbReference type="AlphaFoldDB" id="A0A5A8CRZ3"/>